<dbReference type="Gene3D" id="4.10.1000.10">
    <property type="entry name" value="Zinc finger, CCCH-type"/>
    <property type="match status" value="1"/>
</dbReference>
<feature type="region of interest" description="Disordered" evidence="5">
    <location>
        <begin position="821"/>
        <end position="849"/>
    </location>
</feature>
<keyword evidence="1 4" id="KW-0479">Metal-binding</keyword>
<feature type="zinc finger region" description="C3H1-type" evidence="4">
    <location>
        <begin position="263"/>
        <end position="290"/>
    </location>
</feature>
<feature type="region of interest" description="Disordered" evidence="5">
    <location>
        <begin position="529"/>
        <end position="583"/>
    </location>
</feature>
<feature type="zinc finger region" description="C3H1-type" evidence="4">
    <location>
        <begin position="291"/>
        <end position="313"/>
    </location>
</feature>
<feature type="compositionally biased region" description="Polar residues" evidence="5">
    <location>
        <begin position="668"/>
        <end position="678"/>
    </location>
</feature>
<evidence type="ECO:0000256" key="1">
    <source>
        <dbReference type="ARBA" id="ARBA00022723"/>
    </source>
</evidence>
<dbReference type="GO" id="GO:0008270">
    <property type="term" value="F:zinc ion binding"/>
    <property type="evidence" value="ECO:0007669"/>
    <property type="project" value="UniProtKB-KW"/>
</dbReference>
<dbReference type="PROSITE" id="PS50103">
    <property type="entry name" value="ZF_C3H1"/>
    <property type="match status" value="3"/>
</dbReference>
<comment type="caution">
    <text evidence="7">The sequence shown here is derived from an EMBL/GenBank/DDBJ whole genome shotgun (WGS) entry which is preliminary data.</text>
</comment>
<dbReference type="InterPro" id="IPR036855">
    <property type="entry name" value="Znf_CCCH_sf"/>
</dbReference>
<proteinExistence type="predicted"/>
<dbReference type="PANTHER" id="PTHR15361:SF5">
    <property type="entry name" value="C3H1-TYPE DOMAIN-CONTAINING PROTEIN"/>
    <property type="match status" value="1"/>
</dbReference>
<feature type="compositionally biased region" description="Basic and acidic residues" evidence="5">
    <location>
        <begin position="840"/>
        <end position="849"/>
    </location>
</feature>
<dbReference type="SMART" id="SM00356">
    <property type="entry name" value="ZnF_C3H1"/>
    <property type="match status" value="3"/>
</dbReference>
<feature type="compositionally biased region" description="Low complexity" evidence="5">
    <location>
        <begin position="413"/>
        <end position="425"/>
    </location>
</feature>
<feature type="compositionally biased region" description="Polar residues" evidence="5">
    <location>
        <begin position="1004"/>
        <end position="1023"/>
    </location>
</feature>
<accession>A0A9J6C211</accession>
<dbReference type="GO" id="GO:0036297">
    <property type="term" value="P:interstrand cross-link repair"/>
    <property type="evidence" value="ECO:0007669"/>
    <property type="project" value="TreeGrafter"/>
</dbReference>
<keyword evidence="3 4" id="KW-0862">Zinc</keyword>
<feature type="region of interest" description="Disordered" evidence="5">
    <location>
        <begin position="1"/>
        <end position="231"/>
    </location>
</feature>
<feature type="region of interest" description="Disordered" evidence="5">
    <location>
        <begin position="611"/>
        <end position="642"/>
    </location>
</feature>
<dbReference type="AlphaFoldDB" id="A0A9J6C211"/>
<feature type="compositionally biased region" description="Low complexity" evidence="5">
    <location>
        <begin position="1024"/>
        <end position="1059"/>
    </location>
</feature>
<feature type="compositionally biased region" description="Basic and acidic residues" evidence="5">
    <location>
        <begin position="110"/>
        <end position="121"/>
    </location>
</feature>
<feature type="compositionally biased region" description="Basic and acidic residues" evidence="5">
    <location>
        <begin position="679"/>
        <end position="717"/>
    </location>
</feature>
<feature type="region of interest" description="Disordered" evidence="5">
    <location>
        <begin position="1004"/>
        <end position="1059"/>
    </location>
</feature>
<feature type="compositionally biased region" description="Polar residues" evidence="5">
    <location>
        <begin position="632"/>
        <end position="642"/>
    </location>
</feature>
<gene>
    <name evidence="7" type="ORF">PVAND_005779</name>
</gene>
<dbReference type="InterPro" id="IPR000571">
    <property type="entry name" value="Znf_CCCH"/>
</dbReference>
<name>A0A9J6C211_POLVA</name>
<feature type="compositionally biased region" description="Basic and acidic residues" evidence="5">
    <location>
        <begin position="384"/>
        <end position="402"/>
    </location>
</feature>
<dbReference type="InterPro" id="IPR052003">
    <property type="entry name" value="HR_DNA-Binding_Protein"/>
</dbReference>
<feature type="zinc finger region" description="C3H1-type" evidence="4">
    <location>
        <begin position="234"/>
        <end position="261"/>
    </location>
</feature>
<organism evidence="7 8">
    <name type="scientific">Polypedilum vanderplanki</name>
    <name type="common">Sleeping chironomid midge</name>
    <dbReference type="NCBI Taxonomy" id="319348"/>
    <lineage>
        <taxon>Eukaryota</taxon>
        <taxon>Metazoa</taxon>
        <taxon>Ecdysozoa</taxon>
        <taxon>Arthropoda</taxon>
        <taxon>Hexapoda</taxon>
        <taxon>Insecta</taxon>
        <taxon>Pterygota</taxon>
        <taxon>Neoptera</taxon>
        <taxon>Endopterygota</taxon>
        <taxon>Diptera</taxon>
        <taxon>Nematocera</taxon>
        <taxon>Chironomoidea</taxon>
        <taxon>Chironomidae</taxon>
        <taxon>Chironominae</taxon>
        <taxon>Polypedilum</taxon>
        <taxon>Polypedilum</taxon>
    </lineage>
</organism>
<evidence type="ECO:0000256" key="3">
    <source>
        <dbReference type="ARBA" id="ARBA00022833"/>
    </source>
</evidence>
<keyword evidence="8" id="KW-1185">Reference proteome</keyword>
<feature type="compositionally biased region" description="Low complexity" evidence="5">
    <location>
        <begin position="41"/>
        <end position="58"/>
    </location>
</feature>
<keyword evidence="2 4" id="KW-0863">Zinc-finger</keyword>
<feature type="region of interest" description="Disordered" evidence="5">
    <location>
        <begin position="668"/>
        <end position="729"/>
    </location>
</feature>
<feature type="domain" description="C3H1-type" evidence="6">
    <location>
        <begin position="234"/>
        <end position="261"/>
    </location>
</feature>
<evidence type="ECO:0000313" key="7">
    <source>
        <dbReference type="EMBL" id="KAG5675920.1"/>
    </source>
</evidence>
<feature type="domain" description="C3H1-type" evidence="6">
    <location>
        <begin position="291"/>
        <end position="313"/>
    </location>
</feature>
<feature type="compositionally biased region" description="Basic and acidic residues" evidence="5">
    <location>
        <begin position="192"/>
        <end position="231"/>
    </location>
</feature>
<evidence type="ECO:0000256" key="2">
    <source>
        <dbReference type="ARBA" id="ARBA00022771"/>
    </source>
</evidence>
<evidence type="ECO:0000256" key="5">
    <source>
        <dbReference type="SAM" id="MobiDB-lite"/>
    </source>
</evidence>
<feature type="compositionally biased region" description="Polar residues" evidence="5">
    <location>
        <begin position="31"/>
        <end position="40"/>
    </location>
</feature>
<evidence type="ECO:0000313" key="8">
    <source>
        <dbReference type="Proteomes" id="UP001107558"/>
    </source>
</evidence>
<feature type="region of interest" description="Disordered" evidence="5">
    <location>
        <begin position="384"/>
        <end position="431"/>
    </location>
</feature>
<evidence type="ECO:0000256" key="4">
    <source>
        <dbReference type="PROSITE-ProRule" id="PRU00723"/>
    </source>
</evidence>
<feature type="compositionally biased region" description="Acidic residues" evidence="5">
    <location>
        <begin position="9"/>
        <end position="25"/>
    </location>
</feature>
<sequence>MSEEKSAMIEEDLEDGEIESDDDDVAAVSAQTANKTNEAGSSSSNKSKNENESPSPQRKSSDNKRSSKKSKSSSGANKSDEDDFMSSIESKIANVLKKEGVEPPMPNIQKKPEEKEPEPPKSRNRKRRRENRKDRKDQQQKRDGAKSKKRTKLSADSDNLYMVGGSPERQDQQNSASEDSDSYTSYSSYDSDDYRRSNYDDRRSKRRDKYSSRNERERDRDRDRDRNRKRRDHDSEKEVCLRFAEFGNCNDEDCNRAHEVRQPKKMELCKFWLMECCAKKDKCSYMHGDFPCKYYYLGLKCINKDCKFMHGKPLSDNLKQILLKHLDTAPKEILGDFPRIGRENASKMLSQTHIKLCQEFNIPLPENEKTSTPKIPSLLEMKLKPPEEFSKNDNRMDSRNSRWLDPPPTLRNTSTSSSTAAATSSNGPGDTLLSEMRGILSDKQIESMAAIGVTTVNHINNLTVFQINDIGLSLGTIGEIQATAMNMHSMYERVKNEESKNNKMVNDVDLRNEPSADVDMRIFNDTVIKSPDTIMSPTQSDAETQEINSKNEPQQSLENQSNSTVNDRTLMSPPSSLGGIDYSQYLKDSNINDDENEDEPGLRIDETYASDYEAEDKKDSQSEDDQQEKNEASTSNTIQLLPPSFDTSAFLNTPALAKVDISSSIQQLMEKASPNNTDKASRDPRSRDPRMAAKSSPTKEKVIQEISSPDKNERRTSIYEIESPSEDEGVSAKIEKDKDMRMLPFMRDSVNGDLDFRFPFTPMANYVPATEIDASFGMHVFDKYEVKIVDIPKPDYSEIRRSFKQIDNTQDPRLKKLCGLLSEGDQSKSSTPSDPRKRKQDSSKDEHGPKRLQISTILQNSKHYNELSSSQKIIVNDVLSELSKQLKLFHSDPSPSKIFDTSFISLRPRLQQILIGLGVFVNAEGEFEEIKDMPLTTPPTQQVVNLPNIHQMPPTILPNIPNIMAQPPPNLMMQPPPNLIMGGAALRPGLLGMAPTAPLFSNFEPQDSFINNNNQGQAFGNDQNFNNRNSNQRQHNSNNNFRNNSHRNSNNNNYRSNRR</sequence>
<dbReference type="PANTHER" id="PTHR15361">
    <property type="entry name" value="RAD51/NUKS-INTERACTING PROTEIN"/>
    <property type="match status" value="1"/>
</dbReference>
<dbReference type="EMBL" id="JADBJN010000002">
    <property type="protein sequence ID" value="KAG5675920.1"/>
    <property type="molecule type" value="Genomic_DNA"/>
</dbReference>
<dbReference type="GO" id="GO:0000724">
    <property type="term" value="P:double-strand break repair via homologous recombination"/>
    <property type="evidence" value="ECO:0007669"/>
    <property type="project" value="TreeGrafter"/>
</dbReference>
<dbReference type="OrthoDB" id="411372at2759"/>
<dbReference type="Proteomes" id="UP001107558">
    <property type="component" value="Chromosome 2"/>
</dbReference>
<dbReference type="SUPFAM" id="SSF90229">
    <property type="entry name" value="CCCH zinc finger"/>
    <property type="match status" value="2"/>
</dbReference>
<feature type="compositionally biased region" description="Basic and acidic residues" evidence="5">
    <location>
        <begin position="615"/>
        <end position="631"/>
    </location>
</feature>
<reference evidence="7" key="1">
    <citation type="submission" date="2021-03" db="EMBL/GenBank/DDBJ databases">
        <title>Chromosome level genome of the anhydrobiotic midge Polypedilum vanderplanki.</title>
        <authorList>
            <person name="Yoshida Y."/>
            <person name="Kikawada T."/>
            <person name="Gusev O."/>
        </authorList>
    </citation>
    <scope>NUCLEOTIDE SEQUENCE</scope>
    <source>
        <strain evidence="7">NIAS01</strain>
        <tissue evidence="7">Whole body or cell culture</tissue>
    </source>
</reference>
<dbReference type="GO" id="GO:0003690">
    <property type="term" value="F:double-stranded DNA binding"/>
    <property type="evidence" value="ECO:0007669"/>
    <property type="project" value="TreeGrafter"/>
</dbReference>
<evidence type="ECO:0000259" key="6">
    <source>
        <dbReference type="PROSITE" id="PS50103"/>
    </source>
</evidence>
<feature type="domain" description="C3H1-type" evidence="6">
    <location>
        <begin position="263"/>
        <end position="290"/>
    </location>
</feature>
<feature type="compositionally biased region" description="Basic and acidic residues" evidence="5">
    <location>
        <begin position="131"/>
        <end position="146"/>
    </location>
</feature>
<dbReference type="GO" id="GO:0003697">
    <property type="term" value="F:single-stranded DNA binding"/>
    <property type="evidence" value="ECO:0007669"/>
    <property type="project" value="TreeGrafter"/>
</dbReference>
<feature type="compositionally biased region" description="Polar residues" evidence="5">
    <location>
        <begin position="533"/>
        <end position="575"/>
    </location>
</feature>
<protein>
    <recommendedName>
        <fullName evidence="6">C3H1-type domain-containing protein</fullName>
    </recommendedName>
</protein>